<gene>
    <name evidence="3" type="ORF">CUN59_08925</name>
</gene>
<evidence type="ECO:0000313" key="3">
    <source>
        <dbReference type="EMBL" id="PPJ63623.1"/>
    </source>
</evidence>
<keyword evidence="1" id="KW-0328">Glycosyltransferase</keyword>
<keyword evidence="4" id="KW-1185">Reference proteome</keyword>
<dbReference type="GO" id="GO:0016758">
    <property type="term" value="F:hexosyltransferase activity"/>
    <property type="evidence" value="ECO:0007669"/>
    <property type="project" value="TreeGrafter"/>
</dbReference>
<dbReference type="InterPro" id="IPR004629">
    <property type="entry name" value="WecG_TagA_CpsF"/>
</dbReference>
<dbReference type="Pfam" id="PF03808">
    <property type="entry name" value="Glyco_tran_WecG"/>
    <property type="match status" value="1"/>
</dbReference>
<name>A0A2S6CV32_9CYAN</name>
<reference evidence="3 4" key="1">
    <citation type="submission" date="2018-02" db="EMBL/GenBank/DDBJ databases">
        <title>Discovery of a pederin family compound in a non-symbiotic bloom-forming cyanobacterium.</title>
        <authorList>
            <person name="Kust A."/>
            <person name="Mares J."/>
            <person name="Jokela J."/>
            <person name="Urajova P."/>
            <person name="Hajek J."/>
            <person name="Saurav K."/>
            <person name="Voracova K."/>
            <person name="Fewer D.P."/>
            <person name="Haapaniemi E."/>
            <person name="Permi P."/>
            <person name="Rehakova K."/>
            <person name="Sivonen K."/>
            <person name="Hrouzek P."/>
        </authorList>
    </citation>
    <scope>NUCLEOTIDE SEQUENCE [LARGE SCALE GENOMIC DNA]</scope>
    <source>
        <strain evidence="3 4">CHARLIE-1</strain>
    </source>
</reference>
<organism evidence="3 4">
    <name type="scientific">Cuspidothrix issatschenkoi CHARLIE-1</name>
    <dbReference type="NCBI Taxonomy" id="2052836"/>
    <lineage>
        <taxon>Bacteria</taxon>
        <taxon>Bacillati</taxon>
        <taxon>Cyanobacteriota</taxon>
        <taxon>Cyanophyceae</taxon>
        <taxon>Nostocales</taxon>
        <taxon>Aphanizomenonaceae</taxon>
        <taxon>Cuspidothrix</taxon>
    </lineage>
</organism>
<dbReference type="RefSeq" id="WP_104387518.1">
    <property type="nucleotide sequence ID" value="NZ_PGEM01000059.1"/>
</dbReference>
<sequence length="278" mass="31044">MLTLTKESPALSSLPNFEPAKIEIIGSPVTALPFEVQINIILEWAMSKVSKVICVANTHMLVESYWHPEFAAVLKNADIVTPDGMPLVWMLKLMGVGTQNRVAGMDILLSLCKLAPLRNIPLFFLGADEVTLDKMRNNSESVFPNLKIAGMESLPFRPLTSIEDESIIKKIHDSGAGIVLVALGCPKQELWMNQHKGKIQAVMIGLGGAFPVFAGSHKRAPYWIRHIGGEWLYRLMQEPFRLFSRYSKTIPAFIWLACKQLLSLNLMRSLNFNKVGVE</sequence>
<protein>
    <submittedName>
        <fullName evidence="3">Glycosyltransferase</fullName>
    </submittedName>
</protein>
<proteinExistence type="predicted"/>
<dbReference type="PANTHER" id="PTHR34136">
    <property type="match status" value="1"/>
</dbReference>
<dbReference type="OrthoDB" id="9771846at2"/>
<dbReference type="NCBIfam" id="TIGR00696">
    <property type="entry name" value="wecG_tagA_cpsF"/>
    <property type="match status" value="1"/>
</dbReference>
<evidence type="ECO:0000256" key="2">
    <source>
        <dbReference type="ARBA" id="ARBA00022679"/>
    </source>
</evidence>
<dbReference type="PANTHER" id="PTHR34136:SF1">
    <property type="entry name" value="UDP-N-ACETYL-D-MANNOSAMINURONIC ACID TRANSFERASE"/>
    <property type="match status" value="1"/>
</dbReference>
<accession>A0A2S6CV32</accession>
<evidence type="ECO:0000313" key="4">
    <source>
        <dbReference type="Proteomes" id="UP000239589"/>
    </source>
</evidence>
<dbReference type="AlphaFoldDB" id="A0A2S6CV32"/>
<dbReference type="Proteomes" id="UP000239589">
    <property type="component" value="Unassembled WGS sequence"/>
</dbReference>
<dbReference type="CDD" id="cd06533">
    <property type="entry name" value="Glyco_transf_WecG_TagA"/>
    <property type="match status" value="1"/>
</dbReference>
<keyword evidence="2 3" id="KW-0808">Transferase</keyword>
<evidence type="ECO:0000256" key="1">
    <source>
        <dbReference type="ARBA" id="ARBA00022676"/>
    </source>
</evidence>
<comment type="caution">
    <text evidence="3">The sequence shown here is derived from an EMBL/GenBank/DDBJ whole genome shotgun (WGS) entry which is preliminary data.</text>
</comment>
<dbReference type="EMBL" id="PGEM01000059">
    <property type="protein sequence ID" value="PPJ63623.1"/>
    <property type="molecule type" value="Genomic_DNA"/>
</dbReference>